<sequence length="150" mass="16486">TKYNILEENTYATDEIGVTEESGTREQVIGGKCKGPQYQQTGGSRENTTVIDTICADGSSTSPAVILKGKGVGYSKNGEISVKWIKDFDKQTIVKANGQACLLLVNGHNSHYTQAFLHYARENDILVLCYLSHVTHIYRGLDIVVFSVLK</sequence>
<gene>
    <name evidence="2" type="ORF">GYMLUDRAFT_144184</name>
</gene>
<evidence type="ECO:0000313" key="3">
    <source>
        <dbReference type="Proteomes" id="UP000053593"/>
    </source>
</evidence>
<protein>
    <recommendedName>
        <fullName evidence="1">DDE-1 domain-containing protein</fullName>
    </recommendedName>
</protein>
<dbReference type="HOGENOM" id="CLU_013929_2_5_1"/>
<dbReference type="OrthoDB" id="2917041at2759"/>
<keyword evidence="3" id="KW-1185">Reference proteome</keyword>
<proteinExistence type="predicted"/>
<name>A0A0D0ATX8_9AGAR</name>
<dbReference type="AlphaFoldDB" id="A0A0D0ATX8"/>
<reference evidence="2 3" key="1">
    <citation type="submission" date="2014-04" db="EMBL/GenBank/DDBJ databases">
        <title>Evolutionary Origins and Diversification of the Mycorrhizal Mutualists.</title>
        <authorList>
            <consortium name="DOE Joint Genome Institute"/>
            <consortium name="Mycorrhizal Genomics Consortium"/>
            <person name="Kohler A."/>
            <person name="Kuo A."/>
            <person name="Nagy L.G."/>
            <person name="Floudas D."/>
            <person name="Copeland A."/>
            <person name="Barry K.W."/>
            <person name="Cichocki N."/>
            <person name="Veneault-Fourrey C."/>
            <person name="LaButti K."/>
            <person name="Lindquist E.A."/>
            <person name="Lipzen A."/>
            <person name="Lundell T."/>
            <person name="Morin E."/>
            <person name="Murat C."/>
            <person name="Riley R."/>
            <person name="Ohm R."/>
            <person name="Sun H."/>
            <person name="Tunlid A."/>
            <person name="Henrissat B."/>
            <person name="Grigoriev I.V."/>
            <person name="Hibbett D.S."/>
            <person name="Martin F."/>
        </authorList>
    </citation>
    <scope>NUCLEOTIDE SEQUENCE [LARGE SCALE GENOMIC DNA]</scope>
    <source>
        <strain evidence="2 3">FD-317 M1</strain>
    </source>
</reference>
<accession>A0A0D0ATX8</accession>
<feature type="domain" description="DDE-1" evidence="1">
    <location>
        <begin position="80"/>
        <end position="150"/>
    </location>
</feature>
<feature type="non-terminal residue" evidence="2">
    <location>
        <position position="150"/>
    </location>
</feature>
<dbReference type="EMBL" id="KN834822">
    <property type="protein sequence ID" value="KIK53950.1"/>
    <property type="molecule type" value="Genomic_DNA"/>
</dbReference>
<dbReference type="Pfam" id="PF03184">
    <property type="entry name" value="DDE_1"/>
    <property type="match status" value="1"/>
</dbReference>
<dbReference type="InterPro" id="IPR004875">
    <property type="entry name" value="DDE_SF_endonuclease_dom"/>
</dbReference>
<dbReference type="GO" id="GO:0003676">
    <property type="term" value="F:nucleic acid binding"/>
    <property type="evidence" value="ECO:0007669"/>
    <property type="project" value="InterPro"/>
</dbReference>
<dbReference type="Proteomes" id="UP000053593">
    <property type="component" value="Unassembled WGS sequence"/>
</dbReference>
<feature type="non-terminal residue" evidence="2">
    <location>
        <position position="1"/>
    </location>
</feature>
<evidence type="ECO:0000313" key="2">
    <source>
        <dbReference type="EMBL" id="KIK53950.1"/>
    </source>
</evidence>
<organism evidence="2 3">
    <name type="scientific">Collybiopsis luxurians FD-317 M1</name>
    <dbReference type="NCBI Taxonomy" id="944289"/>
    <lineage>
        <taxon>Eukaryota</taxon>
        <taxon>Fungi</taxon>
        <taxon>Dikarya</taxon>
        <taxon>Basidiomycota</taxon>
        <taxon>Agaricomycotina</taxon>
        <taxon>Agaricomycetes</taxon>
        <taxon>Agaricomycetidae</taxon>
        <taxon>Agaricales</taxon>
        <taxon>Marasmiineae</taxon>
        <taxon>Omphalotaceae</taxon>
        <taxon>Collybiopsis</taxon>
        <taxon>Collybiopsis luxurians</taxon>
    </lineage>
</organism>
<evidence type="ECO:0000259" key="1">
    <source>
        <dbReference type="Pfam" id="PF03184"/>
    </source>
</evidence>